<dbReference type="Pfam" id="PF00923">
    <property type="entry name" value="TAL_FSA"/>
    <property type="match status" value="1"/>
</dbReference>
<dbReference type="InterPro" id="IPR013785">
    <property type="entry name" value="Aldolase_TIM"/>
</dbReference>
<dbReference type="PANTHER" id="PTHR10683">
    <property type="entry name" value="TRANSALDOLASE"/>
    <property type="match status" value="1"/>
</dbReference>
<protein>
    <submittedName>
        <fullName evidence="2">Transaldolase</fullName>
    </submittedName>
</protein>
<proteinExistence type="predicted"/>
<dbReference type="RefSeq" id="WP_284315662.1">
    <property type="nucleotide sequence ID" value="NZ_BSPC01000066.1"/>
</dbReference>
<organism evidence="2 3">
    <name type="scientific">Labrys miyagiensis</name>
    <dbReference type="NCBI Taxonomy" id="346912"/>
    <lineage>
        <taxon>Bacteria</taxon>
        <taxon>Pseudomonadati</taxon>
        <taxon>Pseudomonadota</taxon>
        <taxon>Alphaproteobacteria</taxon>
        <taxon>Hyphomicrobiales</taxon>
        <taxon>Xanthobacteraceae</taxon>
        <taxon>Labrys</taxon>
    </lineage>
</organism>
<dbReference type="InterPro" id="IPR001585">
    <property type="entry name" value="TAL/FSA"/>
</dbReference>
<accession>A0ABQ6CWU2</accession>
<keyword evidence="3" id="KW-1185">Reference proteome</keyword>
<gene>
    <name evidence="2" type="ORF">GCM10007874_57210</name>
</gene>
<dbReference type="InterPro" id="IPR011861">
    <property type="entry name" value="Transald_staph-type"/>
</dbReference>
<comment type="caution">
    <text evidence="2">The sequence shown here is derived from an EMBL/GenBank/DDBJ whole genome shotgun (WGS) entry which is preliminary data.</text>
</comment>
<keyword evidence="1" id="KW-0704">Schiff base</keyword>
<dbReference type="NCBIfam" id="TIGR02134">
    <property type="entry name" value="transald_staph"/>
    <property type="match status" value="1"/>
</dbReference>
<evidence type="ECO:0000313" key="2">
    <source>
        <dbReference type="EMBL" id="GLS22701.1"/>
    </source>
</evidence>
<dbReference type="Gene3D" id="3.20.20.70">
    <property type="entry name" value="Aldolase class I"/>
    <property type="match status" value="1"/>
</dbReference>
<reference evidence="3" key="1">
    <citation type="journal article" date="2019" name="Int. J. Syst. Evol. Microbiol.">
        <title>The Global Catalogue of Microorganisms (GCM) 10K type strain sequencing project: providing services to taxonomists for standard genome sequencing and annotation.</title>
        <authorList>
            <consortium name="The Broad Institute Genomics Platform"/>
            <consortium name="The Broad Institute Genome Sequencing Center for Infectious Disease"/>
            <person name="Wu L."/>
            <person name="Ma J."/>
        </authorList>
    </citation>
    <scope>NUCLEOTIDE SEQUENCE [LARGE SCALE GENOMIC DNA]</scope>
    <source>
        <strain evidence="3">NBRC 101365</strain>
    </source>
</reference>
<dbReference type="SUPFAM" id="SSF51569">
    <property type="entry name" value="Aldolase"/>
    <property type="match status" value="1"/>
</dbReference>
<dbReference type="PANTHER" id="PTHR10683:SF40">
    <property type="entry name" value="FRUCTOSE-6-PHOSPHATE ALDOLASE 1-RELATED"/>
    <property type="match status" value="1"/>
</dbReference>
<sequence>MNAESGLKLKLFADGANLAEMRAMYKNPAIAGFTTNPTLMRKAGITDYAAFAREVVAAIPDRPVSFEVFADDLDGMEAQARIIAAWGPHVNVKIPVTNTQGVFTGPIIHRLSSDGIVLNITAIMTVEQVAQVAEALAVQTPSIVSVFAGRVADTGIDPIPHMKACRAALHGRPKAELLWASPRELLNIFHAEEAGCDIITATSDILAKLALVGKNLDDYSLETVQMFHRDAAASGFEISTAAIAEQPAHQSDPA</sequence>
<name>A0ABQ6CWU2_9HYPH</name>
<evidence type="ECO:0000256" key="1">
    <source>
        <dbReference type="ARBA" id="ARBA00023270"/>
    </source>
</evidence>
<evidence type="ECO:0000313" key="3">
    <source>
        <dbReference type="Proteomes" id="UP001156882"/>
    </source>
</evidence>
<dbReference type="Proteomes" id="UP001156882">
    <property type="component" value="Unassembled WGS sequence"/>
</dbReference>
<dbReference type="EMBL" id="BSPC01000066">
    <property type="protein sequence ID" value="GLS22701.1"/>
    <property type="molecule type" value="Genomic_DNA"/>
</dbReference>